<dbReference type="PANTHER" id="PTHR13420">
    <property type="entry name" value="UPF0235 PROTEIN C15ORF40"/>
    <property type="match status" value="1"/>
</dbReference>
<sequence>MADVVETVIKVKVVPRSSRTGITGKDNDVYRVKLTAPPVEGRANNALIALLAEKLGVPKRDVEIVSGERGRLKTVRIRGLTPGDLAQALQA</sequence>
<name>D9PI94_9ZZZZ</name>
<dbReference type="EMBL" id="ADZX01000415">
    <property type="protein sequence ID" value="EFK96725.1"/>
    <property type="molecule type" value="Genomic_DNA"/>
</dbReference>
<evidence type="ECO:0008006" key="3">
    <source>
        <dbReference type="Google" id="ProtNLM"/>
    </source>
</evidence>
<dbReference type="AlphaFoldDB" id="D9PI94"/>
<evidence type="ECO:0000256" key="1">
    <source>
        <dbReference type="ARBA" id="ARBA00010364"/>
    </source>
</evidence>
<reference evidence="2" key="2">
    <citation type="journal article" date="2011" name="Microb. Ecol.">
        <title>Taxonomic and Functional Metagenomic Profiling of the Microbial Community in the Anoxic Sediment of a Sub-saline Shallow Lake (Laguna de Carrizo, Central Spain).</title>
        <authorList>
            <person name="Ferrer M."/>
            <person name="Guazzaroni M.E."/>
            <person name="Richter M."/>
            <person name="Garcia-Salamanca A."/>
            <person name="Yarza P."/>
            <person name="Suarez-Suarez A."/>
            <person name="Solano J."/>
            <person name="Alcaide M."/>
            <person name="van Dillewijn P."/>
            <person name="Molina-Henares M.A."/>
            <person name="Lopez-Cortes N."/>
            <person name="Al-Ramahi Y."/>
            <person name="Guerrero C."/>
            <person name="Acosta A."/>
            <person name="de Eugenio L.I."/>
            <person name="Martinez V."/>
            <person name="Marques S."/>
            <person name="Rojo F."/>
            <person name="Santero E."/>
            <person name="Genilloud O."/>
            <person name="Perez-Perez J."/>
            <person name="Rossello-Mora R."/>
            <person name="Ramos J.L."/>
        </authorList>
    </citation>
    <scope>NUCLEOTIDE SEQUENCE</scope>
</reference>
<dbReference type="SUPFAM" id="SSF69786">
    <property type="entry name" value="YggU-like"/>
    <property type="match status" value="1"/>
</dbReference>
<evidence type="ECO:0000313" key="2">
    <source>
        <dbReference type="EMBL" id="EFK96725.1"/>
    </source>
</evidence>
<accession>D9PI94</accession>
<dbReference type="HAMAP" id="MF_00634">
    <property type="entry name" value="UPF0235"/>
    <property type="match status" value="1"/>
</dbReference>
<dbReference type="InterPro" id="IPR003746">
    <property type="entry name" value="DUF167"/>
</dbReference>
<dbReference type="InterPro" id="IPR036591">
    <property type="entry name" value="YggU-like_sf"/>
</dbReference>
<proteinExistence type="inferred from homology"/>
<organism evidence="2">
    <name type="scientific">sediment metagenome</name>
    <dbReference type="NCBI Taxonomy" id="749907"/>
    <lineage>
        <taxon>unclassified sequences</taxon>
        <taxon>metagenomes</taxon>
        <taxon>ecological metagenomes</taxon>
    </lineage>
</organism>
<dbReference type="PANTHER" id="PTHR13420:SF7">
    <property type="entry name" value="UPF0235 PROTEIN C15ORF40"/>
    <property type="match status" value="1"/>
</dbReference>
<dbReference type="NCBIfam" id="TIGR00251">
    <property type="entry name" value="DUF167 family protein"/>
    <property type="match status" value="1"/>
</dbReference>
<dbReference type="Pfam" id="PF02594">
    <property type="entry name" value="DUF167"/>
    <property type="match status" value="1"/>
</dbReference>
<dbReference type="Gene3D" id="3.30.1200.10">
    <property type="entry name" value="YggU-like"/>
    <property type="match status" value="1"/>
</dbReference>
<gene>
    <name evidence="2" type="ORF">LDC_1250</name>
</gene>
<dbReference type="GO" id="GO:0005737">
    <property type="term" value="C:cytoplasm"/>
    <property type="evidence" value="ECO:0007669"/>
    <property type="project" value="TreeGrafter"/>
</dbReference>
<dbReference type="SMART" id="SM01152">
    <property type="entry name" value="DUF167"/>
    <property type="match status" value="1"/>
</dbReference>
<protein>
    <recommendedName>
        <fullName evidence="3">Protein containing DUF167</fullName>
    </recommendedName>
</protein>
<comment type="caution">
    <text evidence="2">The sequence shown here is derived from an EMBL/GenBank/DDBJ whole genome shotgun (WGS) entry which is preliminary data.</text>
</comment>
<comment type="similarity">
    <text evidence="1">Belongs to the UPF0235 family.</text>
</comment>
<reference evidence="2" key="1">
    <citation type="submission" date="2010-07" db="EMBL/GenBank/DDBJ databases">
        <authorList>
            <consortium name="CONSOLIDER consortium CSD2007-00005"/>
            <person name="Guazzaroni M.-E."/>
            <person name="Richter M."/>
            <person name="Garcia-Salamanca A."/>
            <person name="Yarza P."/>
            <person name="Ferrer M."/>
        </authorList>
    </citation>
    <scope>NUCLEOTIDE SEQUENCE</scope>
</reference>